<dbReference type="PANTHER" id="PTHR12993">
    <property type="entry name" value="N-ACETYLGLUCOSAMINYL-PHOSPHATIDYLINOSITOL DE-N-ACETYLASE-RELATED"/>
    <property type="match status" value="1"/>
</dbReference>
<organism evidence="2 3">
    <name type="scientific">Luteipulveratus flavus</name>
    <dbReference type="NCBI Taxonomy" id="3031728"/>
    <lineage>
        <taxon>Bacteria</taxon>
        <taxon>Bacillati</taxon>
        <taxon>Actinomycetota</taxon>
        <taxon>Actinomycetes</taxon>
        <taxon>Micrococcales</taxon>
        <taxon>Dermacoccaceae</taxon>
        <taxon>Luteipulveratus</taxon>
    </lineage>
</organism>
<proteinExistence type="predicted"/>
<dbReference type="InterPro" id="IPR024078">
    <property type="entry name" value="LmbE-like_dom_sf"/>
</dbReference>
<keyword evidence="3" id="KW-1185">Reference proteome</keyword>
<keyword evidence="1" id="KW-0862">Zinc</keyword>
<evidence type="ECO:0000313" key="3">
    <source>
        <dbReference type="Proteomes" id="UP001528912"/>
    </source>
</evidence>
<reference evidence="2 3" key="1">
    <citation type="submission" date="2023-03" db="EMBL/GenBank/DDBJ databases">
        <title>YIM 133296 draft genome.</title>
        <authorList>
            <person name="Xiong L."/>
        </authorList>
    </citation>
    <scope>NUCLEOTIDE SEQUENCE [LARGE SCALE GENOMIC DNA]</scope>
    <source>
        <strain evidence="2 3">YIM 133296</strain>
    </source>
</reference>
<dbReference type="RefSeq" id="WP_277193760.1">
    <property type="nucleotide sequence ID" value="NZ_JAROAV010000057.1"/>
</dbReference>
<sequence>MLALDLGAVRHVVCLGAHPDDIEIGCGATVLMLAEDVRRVVRNVVLTGSEERAREAEHAAKLFGATGGVQCLDLPDGRLPAHWDATKEALEDVARAGDADLVLAPSPEDAHQDHRLIGELATTVWRDSLVLHYEIPKWDGDLGRPTHYVPVDDATAQRKIDGLFQAYPSQHGRDWWDEEMFRGLMRLRGMECRARYAEAFVVRKALLSL</sequence>
<dbReference type="SUPFAM" id="SSF102588">
    <property type="entry name" value="LmbE-like"/>
    <property type="match status" value="1"/>
</dbReference>
<dbReference type="PANTHER" id="PTHR12993:SF30">
    <property type="entry name" value="N-ACETYL-ALPHA-D-GLUCOSAMINYL L-MALATE DEACETYLASE 1"/>
    <property type="match status" value="1"/>
</dbReference>
<dbReference type="EMBL" id="JAROAV010000057">
    <property type="protein sequence ID" value="MDF8266486.1"/>
    <property type="molecule type" value="Genomic_DNA"/>
</dbReference>
<evidence type="ECO:0000256" key="1">
    <source>
        <dbReference type="ARBA" id="ARBA00022833"/>
    </source>
</evidence>
<dbReference type="Gene3D" id="3.40.50.10320">
    <property type="entry name" value="LmbE-like"/>
    <property type="match status" value="1"/>
</dbReference>
<dbReference type="Proteomes" id="UP001528912">
    <property type="component" value="Unassembled WGS sequence"/>
</dbReference>
<comment type="caution">
    <text evidence="2">The sequence shown here is derived from an EMBL/GenBank/DDBJ whole genome shotgun (WGS) entry which is preliminary data.</text>
</comment>
<dbReference type="InterPro" id="IPR003737">
    <property type="entry name" value="GlcNAc_PI_deacetylase-related"/>
</dbReference>
<accession>A0ABT6CGQ1</accession>
<dbReference type="Pfam" id="PF02585">
    <property type="entry name" value="PIG-L"/>
    <property type="match status" value="1"/>
</dbReference>
<name>A0ABT6CGQ1_9MICO</name>
<evidence type="ECO:0000313" key="2">
    <source>
        <dbReference type="EMBL" id="MDF8266486.1"/>
    </source>
</evidence>
<gene>
    <name evidence="2" type="ORF">P4R38_19725</name>
</gene>
<protein>
    <submittedName>
        <fullName evidence="2">PIG-L family deacetylase</fullName>
    </submittedName>
</protein>